<keyword evidence="3" id="KW-0805">Transcription regulation</keyword>
<keyword evidence="1" id="KW-0479">Metal-binding</keyword>
<feature type="region of interest" description="Disordered" evidence="7">
    <location>
        <begin position="263"/>
        <end position="294"/>
    </location>
</feature>
<evidence type="ECO:0000313" key="10">
    <source>
        <dbReference type="Proteomes" id="UP000219286"/>
    </source>
</evidence>
<dbReference type="SMART" id="SM00066">
    <property type="entry name" value="GAL4"/>
    <property type="match status" value="1"/>
</dbReference>
<dbReference type="InterPro" id="IPR001138">
    <property type="entry name" value="Zn2Cys6_DnaBD"/>
</dbReference>
<evidence type="ECO:0000313" key="9">
    <source>
        <dbReference type="EMBL" id="OTA04811.1"/>
    </source>
</evidence>
<dbReference type="PANTHER" id="PTHR47660:SF2">
    <property type="entry name" value="TRANSCRIPTION FACTOR WITH C2H2 AND ZN(2)-CYS(6) DNA BINDING DOMAIN (EUROFUNG)"/>
    <property type="match status" value="1"/>
</dbReference>
<dbReference type="InterPro" id="IPR013087">
    <property type="entry name" value="Znf_C2H2_type"/>
</dbReference>
<feature type="region of interest" description="Disordered" evidence="7">
    <location>
        <begin position="146"/>
        <end position="224"/>
    </location>
</feature>
<accession>A0A2H2ZY11</accession>
<dbReference type="AlphaFoldDB" id="A0A2H2ZY11"/>
<dbReference type="SMART" id="SM00355">
    <property type="entry name" value="ZnF_C2H2"/>
    <property type="match status" value="2"/>
</dbReference>
<dbReference type="CDD" id="cd12148">
    <property type="entry name" value="fungal_TF_MHR"/>
    <property type="match status" value="1"/>
</dbReference>
<dbReference type="PROSITE" id="PS00028">
    <property type="entry name" value="ZINC_FINGER_C2H2_1"/>
    <property type="match status" value="2"/>
</dbReference>
<protein>
    <recommendedName>
        <fullName evidence="8">C2H2-type domain-containing protein</fullName>
    </recommendedName>
</protein>
<keyword evidence="10" id="KW-1185">Reference proteome</keyword>
<evidence type="ECO:0000256" key="1">
    <source>
        <dbReference type="ARBA" id="ARBA00022723"/>
    </source>
</evidence>
<dbReference type="InterPro" id="IPR007219">
    <property type="entry name" value="XnlR_reg_dom"/>
</dbReference>
<evidence type="ECO:0000256" key="4">
    <source>
        <dbReference type="ARBA" id="ARBA00023163"/>
    </source>
</evidence>
<feature type="compositionally biased region" description="Low complexity" evidence="7">
    <location>
        <begin position="156"/>
        <end position="201"/>
    </location>
</feature>
<dbReference type="GO" id="GO:0006351">
    <property type="term" value="P:DNA-templated transcription"/>
    <property type="evidence" value="ECO:0007669"/>
    <property type="project" value="InterPro"/>
</dbReference>
<dbReference type="GO" id="GO:0000981">
    <property type="term" value="F:DNA-binding transcription factor activity, RNA polymerase II-specific"/>
    <property type="evidence" value="ECO:0007669"/>
    <property type="project" value="InterPro"/>
</dbReference>
<keyword evidence="5" id="KW-0539">Nucleus</keyword>
<evidence type="ECO:0000256" key="3">
    <source>
        <dbReference type="ARBA" id="ARBA00023015"/>
    </source>
</evidence>
<proteinExistence type="predicted"/>
<keyword evidence="4" id="KW-0804">Transcription</keyword>
<dbReference type="PROSITE" id="PS50157">
    <property type="entry name" value="ZINC_FINGER_C2H2_2"/>
    <property type="match status" value="1"/>
</dbReference>
<feature type="compositionally biased region" description="Polar residues" evidence="7">
    <location>
        <begin position="280"/>
        <end position="294"/>
    </location>
</feature>
<name>A0A2H2ZY11_TRIPA</name>
<evidence type="ECO:0000256" key="5">
    <source>
        <dbReference type="ARBA" id="ARBA00023242"/>
    </source>
</evidence>
<sequence length="842" mass="91457">MSASGTQSPAPRRNIMFPCDQCPVAYGDRGQLERHRLIHAEQAEHRGRTEQAAIERAFAERANAERASSGRFRNVCPFCQGRFTTIRVLKRHIDAYHAVEGNPQNSCQRCLRYKLRCNGSSPCGWCDADNRAEFCMFVPPEIMSAPIPGPGPGPASAPRRASDSALPTAALADAHAAAASPRQTQRAASARPASPDAASAQHGCAPQPSAPGHPSADGRATGAANLTGSTLNLAPALPDPGEVDIQAGSLGWLDFKLSSVGSHDADNNSASGSPPRATRGYSSQVGDPGTQESFGSHSATCRSLVLALDSMDLLFRAPCIPLIAGLSGAQVKLLPGLELLRRLVNNFFLKWQKVQPIFHVATWKFAKCPLALLGAMACIGALLDEDDETVHQAHIISSRCVAVLNIMAIIPPDRGPDVRFLAAVCLHQTYLLGSGDDNIYHHVDRVRAFLTGNLRRLELLGSGSGDESRSDAGFETVSQPVQAEWTTWITYEQAVRTTWAVFEYDCSVSLLTNRPGVIELGDLPLRFPCADELYEAPDAQSWGELRSRLPNRAQGPLVSDVVAAATGSASPLSRDVSPWTRRLCSLIFERILRGFGRRDQRDSTVAACRHIGLDFASVCMQNTATVIWAISFLAKSIPGDETTAPLSTSDLVNFCSTQMIRHYSQLSLNTDVMGLITYIAREAASRSSANSRTSLRWAQQKLIDLFAMDPPKSRQYIWHAGQMVRIAKVYTAIAPCDNLRIFSAYLAIIAFAKYGPSSLRDVDGVEPFQADAWPVCETDVERWLQSGGPARIGSCHRIQVGCSTDLIMQDAFQVLNRLENWGVAERFISILAHFNRLDVLGG</sequence>
<dbReference type="OrthoDB" id="1405595at2759"/>
<dbReference type="Pfam" id="PF04082">
    <property type="entry name" value="Fungal_trans"/>
    <property type="match status" value="1"/>
</dbReference>
<evidence type="ECO:0000256" key="2">
    <source>
        <dbReference type="ARBA" id="ARBA00022833"/>
    </source>
</evidence>
<dbReference type="EMBL" id="LFMI01000543">
    <property type="protein sequence ID" value="OTA04811.1"/>
    <property type="molecule type" value="Genomic_DNA"/>
</dbReference>
<reference evidence="9 10" key="1">
    <citation type="journal article" date="2015" name="Genome Announc.">
        <title>Genome sequence and annotation of Trichoderma parareesei, the ancestor of the cellulase producer Trichoderma reesei.</title>
        <authorList>
            <person name="Yang D."/>
            <person name="Pomraning K."/>
            <person name="Kopchinskiy A."/>
            <person name="Karimi Aghcheh R."/>
            <person name="Atanasova L."/>
            <person name="Chenthamara K."/>
            <person name="Baker S.E."/>
            <person name="Zhang R."/>
            <person name="Shen Q."/>
            <person name="Freitag M."/>
            <person name="Kubicek C.P."/>
            <person name="Druzhinina I.S."/>
        </authorList>
    </citation>
    <scope>NUCLEOTIDE SEQUENCE [LARGE SCALE GENOMIC DNA]</scope>
    <source>
        <strain evidence="9 10">CBS 125925</strain>
    </source>
</reference>
<dbReference type="Proteomes" id="UP000219286">
    <property type="component" value="Unassembled WGS sequence"/>
</dbReference>
<gene>
    <name evidence="9" type="ORF">A9Z42_0054070</name>
</gene>
<evidence type="ECO:0000256" key="7">
    <source>
        <dbReference type="SAM" id="MobiDB-lite"/>
    </source>
</evidence>
<evidence type="ECO:0000256" key="6">
    <source>
        <dbReference type="PROSITE-ProRule" id="PRU00042"/>
    </source>
</evidence>
<evidence type="ECO:0000259" key="8">
    <source>
        <dbReference type="PROSITE" id="PS50157"/>
    </source>
</evidence>
<comment type="caution">
    <text evidence="9">The sequence shown here is derived from an EMBL/GenBank/DDBJ whole genome shotgun (WGS) entry which is preliminary data.</text>
</comment>
<feature type="domain" description="C2H2-type" evidence="8">
    <location>
        <begin position="17"/>
        <end position="44"/>
    </location>
</feature>
<keyword evidence="6" id="KW-0863">Zinc-finger</keyword>
<dbReference type="GO" id="GO:0003677">
    <property type="term" value="F:DNA binding"/>
    <property type="evidence" value="ECO:0007669"/>
    <property type="project" value="InterPro"/>
</dbReference>
<dbReference type="Gene3D" id="3.30.160.60">
    <property type="entry name" value="Classic Zinc Finger"/>
    <property type="match status" value="1"/>
</dbReference>
<dbReference type="GO" id="GO:0008270">
    <property type="term" value="F:zinc ion binding"/>
    <property type="evidence" value="ECO:0007669"/>
    <property type="project" value="UniProtKB-KW"/>
</dbReference>
<dbReference type="InterPro" id="IPR036236">
    <property type="entry name" value="Znf_C2H2_sf"/>
</dbReference>
<organism evidence="9 10">
    <name type="scientific">Trichoderma parareesei</name>
    <name type="common">Filamentous fungus</name>
    <dbReference type="NCBI Taxonomy" id="858221"/>
    <lineage>
        <taxon>Eukaryota</taxon>
        <taxon>Fungi</taxon>
        <taxon>Dikarya</taxon>
        <taxon>Ascomycota</taxon>
        <taxon>Pezizomycotina</taxon>
        <taxon>Sordariomycetes</taxon>
        <taxon>Hypocreomycetidae</taxon>
        <taxon>Hypocreales</taxon>
        <taxon>Hypocreaceae</taxon>
        <taxon>Trichoderma</taxon>
    </lineage>
</organism>
<dbReference type="SUPFAM" id="SSF57667">
    <property type="entry name" value="beta-beta-alpha zinc fingers"/>
    <property type="match status" value="1"/>
</dbReference>
<dbReference type="PANTHER" id="PTHR47660">
    <property type="entry name" value="TRANSCRIPTION FACTOR WITH C2H2 AND ZN(2)-CYS(6) DNA BINDING DOMAIN (EUROFUNG)-RELATED-RELATED"/>
    <property type="match status" value="1"/>
</dbReference>
<keyword evidence="2" id="KW-0862">Zinc</keyword>